<organism evidence="1 2">
    <name type="scientific">Massilia phyllostachyos</name>
    <dbReference type="NCBI Taxonomy" id="2898585"/>
    <lineage>
        <taxon>Bacteria</taxon>
        <taxon>Pseudomonadati</taxon>
        <taxon>Pseudomonadota</taxon>
        <taxon>Betaproteobacteria</taxon>
        <taxon>Burkholderiales</taxon>
        <taxon>Oxalobacteraceae</taxon>
        <taxon>Telluria group</taxon>
        <taxon>Massilia</taxon>
    </lineage>
</organism>
<dbReference type="EMBL" id="JAJNOC010000010">
    <property type="protein sequence ID" value="MCD2518990.1"/>
    <property type="molecule type" value="Genomic_DNA"/>
</dbReference>
<dbReference type="Proteomes" id="UP001179361">
    <property type="component" value="Unassembled WGS sequence"/>
</dbReference>
<gene>
    <name evidence="1" type="ORF">LQ564_22060</name>
</gene>
<evidence type="ECO:0008006" key="3">
    <source>
        <dbReference type="Google" id="ProtNLM"/>
    </source>
</evidence>
<comment type="caution">
    <text evidence="1">The sequence shown here is derived from an EMBL/GenBank/DDBJ whole genome shotgun (WGS) entry which is preliminary data.</text>
</comment>
<sequence>MRKNQAHTGKDDAVLDQATRSLRLRIAQELGASAAYLPAGGSAAYRNAGRGRPAPLTFTLPSVHVPGFCAAAPGAIPGGGLRYQGDVRLVLKPGQPQAPGVAFGAADLQEGRLSALDAAADALCAARMSGRGPQPRLESLLAARRRARAEAALRALGVPVRIADDHDGSAS</sequence>
<reference evidence="1" key="1">
    <citation type="submission" date="2021-11" db="EMBL/GenBank/DDBJ databases">
        <title>The complete genome of Massilia sp sp. G4R7.</title>
        <authorList>
            <person name="Liu L."/>
            <person name="Yue J."/>
            <person name="Yuan J."/>
            <person name="Yang F."/>
            <person name="Li L."/>
        </authorList>
    </citation>
    <scope>NUCLEOTIDE SEQUENCE</scope>
    <source>
        <strain evidence="1">G4R7</strain>
    </source>
</reference>
<proteinExistence type="predicted"/>
<evidence type="ECO:0000313" key="2">
    <source>
        <dbReference type="Proteomes" id="UP001179361"/>
    </source>
</evidence>
<accession>A0ABS8QE05</accession>
<keyword evidence="2" id="KW-1185">Reference proteome</keyword>
<evidence type="ECO:0000313" key="1">
    <source>
        <dbReference type="EMBL" id="MCD2518990.1"/>
    </source>
</evidence>
<dbReference type="RefSeq" id="WP_231060267.1">
    <property type="nucleotide sequence ID" value="NZ_JAJNOC010000010.1"/>
</dbReference>
<protein>
    <recommendedName>
        <fullName evidence="3">Phosphonate C-P lyase system protein PhnG</fullName>
    </recommendedName>
</protein>
<name>A0ABS8QE05_9BURK</name>